<dbReference type="GeneID" id="10773268"/>
<gene>
    <name evidence="1" type="ordered locus">Metok_1112</name>
</gene>
<keyword evidence="2" id="KW-1185">Reference proteome</keyword>
<evidence type="ECO:0000313" key="1">
    <source>
        <dbReference type="EMBL" id="AEH07081.1"/>
    </source>
</evidence>
<dbReference type="STRING" id="647113.Metok_1112"/>
<sequence>MCYGEVGIIKGFVYKCDVKIPLVELGENILEMALPLTDDVKIGDKIMVYNSYKFDYEFKPIEINISDSMKSLKTKIKTKLNILYLKKTLIHLFKLSKYYHYY</sequence>
<evidence type="ECO:0000313" key="2">
    <source>
        <dbReference type="Proteomes" id="UP000009296"/>
    </source>
</evidence>
<dbReference type="AlphaFoldDB" id="F8ALI7"/>
<dbReference type="KEGG" id="mok:Metok_1112"/>
<protein>
    <submittedName>
        <fullName evidence="1">Uncharacterized protein</fullName>
    </submittedName>
</protein>
<dbReference type="Proteomes" id="UP000009296">
    <property type="component" value="Chromosome"/>
</dbReference>
<name>F8ALI7_METOI</name>
<dbReference type="EMBL" id="CP002792">
    <property type="protein sequence ID" value="AEH07081.1"/>
    <property type="molecule type" value="Genomic_DNA"/>
</dbReference>
<dbReference type="OrthoDB" id="64987at2157"/>
<organism evidence="1 2">
    <name type="scientific">Methanothermococcus okinawensis (strain DSM 14208 / JCM 11175 / IH1)</name>
    <dbReference type="NCBI Taxonomy" id="647113"/>
    <lineage>
        <taxon>Archaea</taxon>
        <taxon>Methanobacteriati</taxon>
        <taxon>Methanobacteriota</taxon>
        <taxon>Methanomada group</taxon>
        <taxon>Methanococci</taxon>
        <taxon>Methanococcales</taxon>
        <taxon>Methanococcaceae</taxon>
        <taxon>Methanothermococcus</taxon>
    </lineage>
</organism>
<accession>F8ALI7</accession>
<dbReference type="eggNOG" id="arCOG10190">
    <property type="taxonomic scope" value="Archaea"/>
</dbReference>
<reference evidence="1" key="1">
    <citation type="submission" date="2011-05" db="EMBL/GenBank/DDBJ databases">
        <title>Complete sequence of chromosome of Methanothermococcus okinawensis IH1.</title>
        <authorList>
            <consortium name="US DOE Joint Genome Institute"/>
            <person name="Lucas S."/>
            <person name="Han J."/>
            <person name="Lapidus A."/>
            <person name="Cheng J.-F."/>
            <person name="Goodwin L."/>
            <person name="Pitluck S."/>
            <person name="Peters L."/>
            <person name="Mikhailova N."/>
            <person name="Held B."/>
            <person name="Han C."/>
            <person name="Tapia R."/>
            <person name="Land M."/>
            <person name="Hauser L."/>
            <person name="Kyrpides N."/>
            <person name="Ivanova N."/>
            <person name="Pagani I."/>
            <person name="Sieprawska-Lupa M."/>
            <person name="Takai K."/>
            <person name="Miyazaki J."/>
            <person name="Whitman W."/>
            <person name="Woyke T."/>
        </authorList>
    </citation>
    <scope>NUCLEOTIDE SEQUENCE</scope>
    <source>
        <strain evidence="1">IH1</strain>
    </source>
</reference>
<dbReference type="RefSeq" id="WP_013867265.1">
    <property type="nucleotide sequence ID" value="NC_015636.1"/>
</dbReference>
<proteinExistence type="predicted"/>
<dbReference type="HOGENOM" id="CLU_2392906_0_0_2"/>